<dbReference type="Gene3D" id="1.25.10.10">
    <property type="entry name" value="Leucine-rich Repeat Variant"/>
    <property type="match status" value="1"/>
</dbReference>
<gene>
    <name evidence="5" type="primary">Mroh7</name>
    <name evidence="5" type="ORF">TODMEX_R03898</name>
</gene>
<dbReference type="SUPFAM" id="SSF48371">
    <property type="entry name" value="ARM repeat"/>
    <property type="match status" value="1"/>
</dbReference>
<dbReference type="Pfam" id="PF21047">
    <property type="entry name" value="HEAT_Maestro"/>
    <property type="match status" value="1"/>
</dbReference>
<dbReference type="PANTHER" id="PTHR23120">
    <property type="entry name" value="MAESTRO-RELATED HEAT DOMAIN-CONTAINING"/>
    <property type="match status" value="1"/>
</dbReference>
<reference evidence="5" key="1">
    <citation type="submission" date="2019-10" db="EMBL/GenBank/DDBJ databases">
        <title>Bird 10,000 Genomes (B10K) Project - Family phase.</title>
        <authorList>
            <person name="Zhang G."/>
        </authorList>
    </citation>
    <scope>NUCLEOTIDE SEQUENCE</scope>
    <source>
        <strain evidence="5">B10K-DU-002-69</strain>
        <tissue evidence="5">Muscle</tissue>
    </source>
</reference>
<evidence type="ECO:0000313" key="6">
    <source>
        <dbReference type="Proteomes" id="UP000660247"/>
    </source>
</evidence>
<dbReference type="PANTHER" id="PTHR23120:SF42">
    <property type="entry name" value="MAESTRO HEAT-LIKE REPEAT FAMILY MEMBER 3"/>
    <property type="match status" value="1"/>
</dbReference>
<feature type="non-terminal residue" evidence="5">
    <location>
        <position position="1"/>
    </location>
</feature>
<dbReference type="EMBL" id="WEIS01065838">
    <property type="protein sequence ID" value="NWI68172.1"/>
    <property type="molecule type" value="Genomic_DNA"/>
</dbReference>
<comment type="caution">
    <text evidence="5">The sequence shown here is derived from an EMBL/GenBank/DDBJ whole genome shotgun (WGS) entry which is preliminary data.</text>
</comment>
<organism evidence="5 6">
    <name type="scientific">Todus mexicanus</name>
    <name type="common">Puerto Rican tody</name>
    <dbReference type="NCBI Taxonomy" id="135184"/>
    <lineage>
        <taxon>Eukaryota</taxon>
        <taxon>Metazoa</taxon>
        <taxon>Chordata</taxon>
        <taxon>Craniata</taxon>
        <taxon>Vertebrata</taxon>
        <taxon>Euteleostomi</taxon>
        <taxon>Archelosauria</taxon>
        <taxon>Archosauria</taxon>
        <taxon>Dinosauria</taxon>
        <taxon>Saurischia</taxon>
        <taxon>Theropoda</taxon>
        <taxon>Coelurosauria</taxon>
        <taxon>Aves</taxon>
        <taxon>Neognathae</taxon>
        <taxon>Neoaves</taxon>
        <taxon>Telluraves</taxon>
        <taxon>Coraciimorphae</taxon>
        <taxon>Coraciiformes</taxon>
        <taxon>Todidae</taxon>
        <taxon>Todus</taxon>
    </lineage>
</organism>
<dbReference type="Pfam" id="PF23227">
    <property type="entry name" value="HEAT_MROH2B_C"/>
    <property type="match status" value="1"/>
</dbReference>
<dbReference type="InterPro" id="IPR011989">
    <property type="entry name" value="ARM-like"/>
</dbReference>
<sequence length="790" mass="88783">QQEAQKLRFLASICTFCRTSSVNSGRSAEFSFCQMEMMKTIERVLQEEPAHQLRSTVRQQAMLAITSLSRAGLLLDENKNSILRICFCSTFRLPLQDNQGPEALLYSKTLAAMDNMLQTLVRSAGTFGILELQNILELLLPYTSSQVAEVQERAVARIARLASFITTYPLPQICPCFAQNKVLRHQCSKTQKFVMLARLVGHLTLCCSCKDKGTRDQAAEALHHLHTFVMQQRSKWPWLDDTAKLQLQEGSEVTQSWQLSQESDIIQIFLMFAQYLQPSDGAYIILMAVKNLRAPSTYSVGVAADMLDILVANSAFLPEKVLDIIWMIYQNLPFIKSQIARESLNRTLLVLTHKHPGQVVASLLQCSPTCTCVAVTMWKAMVSRAEAAEKVLQQLVCTLMNQSQRKTSISTSDNPRILSLAAARAISKILLEPTCLEEVEAIFPQLFIALLFQVSFTTELSLQEVCIFWKQPKEEQLSPVRSAVQSMRTLLCRMGLERQALAIQAQGGWDALLRASTHLVGVRIVAREMMKTPRPLRSFLFCHLAELLCVEDPTWEMVAMVFFVEMLGCTDLGAELDAALKILPMYLQSSCLGMPSLVLKAILGLTKRPDTARKTLVLLPYVAELLHGADSDATAMALLVLHNMLPLLEEKTASYISLVLANELWILFGDESDAVRKLSISFFREAMRLVAGAHKKKMKKEVRSSLLPLLLHLHDQDKGVAKAAQEALCSAGRFLKWRQLEQLAETAQAWRIGECLLARNWSGDKEYLSQSQRYLQSPQEPLRLETVRFI</sequence>
<evidence type="ECO:0000259" key="2">
    <source>
        <dbReference type="Pfam" id="PF21047"/>
    </source>
</evidence>
<dbReference type="Pfam" id="PF23210">
    <property type="entry name" value="HEAT_Maestro_2"/>
    <property type="match status" value="1"/>
</dbReference>
<proteinExistence type="predicted"/>
<evidence type="ECO:0000259" key="4">
    <source>
        <dbReference type="Pfam" id="PF23227"/>
    </source>
</evidence>
<feature type="domain" description="Maestro-like HEAT-repeats" evidence="2">
    <location>
        <begin position="151"/>
        <end position="392"/>
    </location>
</feature>
<dbReference type="InterPro" id="IPR045206">
    <property type="entry name" value="Maestro_heat-like_prot"/>
</dbReference>
<dbReference type="GO" id="GO:0005737">
    <property type="term" value="C:cytoplasm"/>
    <property type="evidence" value="ECO:0007669"/>
    <property type="project" value="TreeGrafter"/>
</dbReference>
<dbReference type="InterPro" id="IPR055408">
    <property type="entry name" value="HEAT_MROH2B-like"/>
</dbReference>
<name>A0A851DHD1_TODME</name>
<evidence type="ECO:0000313" key="5">
    <source>
        <dbReference type="EMBL" id="NWI68172.1"/>
    </source>
</evidence>
<feature type="domain" description="Maestro/Maestro-like HEAT-repeats" evidence="4">
    <location>
        <begin position="597"/>
        <end position="790"/>
    </location>
</feature>
<accession>A0A851DHD1</accession>
<protein>
    <submittedName>
        <fullName evidence="5">MROH7 protein</fullName>
    </submittedName>
</protein>
<keyword evidence="6" id="KW-1185">Reference proteome</keyword>
<dbReference type="Proteomes" id="UP000660247">
    <property type="component" value="Unassembled WGS sequence"/>
</dbReference>
<dbReference type="InterPro" id="IPR016024">
    <property type="entry name" value="ARM-type_fold"/>
</dbReference>
<dbReference type="AlphaFoldDB" id="A0A851DHD1"/>
<dbReference type="OrthoDB" id="9421177at2759"/>
<feature type="domain" description="MROH2B-like HEAT-repeats" evidence="3">
    <location>
        <begin position="4"/>
        <end position="121"/>
    </location>
</feature>
<dbReference type="InterPro" id="IPR048465">
    <property type="entry name" value="Maestro-like_HEAT"/>
</dbReference>
<dbReference type="InterPro" id="IPR055406">
    <property type="entry name" value="HEAT_Maestro"/>
</dbReference>
<evidence type="ECO:0000259" key="3">
    <source>
        <dbReference type="Pfam" id="PF23210"/>
    </source>
</evidence>
<evidence type="ECO:0000256" key="1">
    <source>
        <dbReference type="ARBA" id="ARBA00022737"/>
    </source>
</evidence>
<feature type="non-terminal residue" evidence="5">
    <location>
        <position position="790"/>
    </location>
</feature>
<keyword evidence="1" id="KW-0677">Repeat</keyword>